<name>A0A2A9F1P4_9MICO</name>
<evidence type="ECO:0000313" key="5">
    <source>
        <dbReference type="EMBL" id="PFG45088.1"/>
    </source>
</evidence>
<dbReference type="Proteomes" id="UP000222106">
    <property type="component" value="Unassembled WGS sequence"/>
</dbReference>
<evidence type="ECO:0000256" key="4">
    <source>
        <dbReference type="ARBA" id="ARBA00023027"/>
    </source>
</evidence>
<keyword evidence="6" id="KW-1185">Reference proteome</keyword>
<protein>
    <submittedName>
        <fullName evidence="5">4-hydroxythreonine-4-phosphate dehydrogenase</fullName>
    </submittedName>
</protein>
<evidence type="ECO:0000313" key="6">
    <source>
        <dbReference type="Proteomes" id="UP000222106"/>
    </source>
</evidence>
<dbReference type="EMBL" id="PDJI01000001">
    <property type="protein sequence ID" value="PFG45088.1"/>
    <property type="molecule type" value="Genomic_DNA"/>
</dbReference>
<dbReference type="NCBIfam" id="TIGR00557">
    <property type="entry name" value="pdxA"/>
    <property type="match status" value="1"/>
</dbReference>
<dbReference type="GO" id="GO:0046872">
    <property type="term" value="F:metal ion binding"/>
    <property type="evidence" value="ECO:0007669"/>
    <property type="project" value="UniProtKB-KW"/>
</dbReference>
<comment type="similarity">
    <text evidence="1">Belongs to the PdxA family. PdxA2 subfamily.</text>
</comment>
<dbReference type="Pfam" id="PF04166">
    <property type="entry name" value="PdxA"/>
    <property type="match status" value="1"/>
</dbReference>
<dbReference type="Gene3D" id="3.40.718.10">
    <property type="entry name" value="Isopropylmalate Dehydrogenase"/>
    <property type="match status" value="1"/>
</dbReference>
<dbReference type="AlphaFoldDB" id="A0A2A9F1P4"/>
<dbReference type="GO" id="GO:0051287">
    <property type="term" value="F:NAD binding"/>
    <property type="evidence" value="ECO:0007669"/>
    <property type="project" value="InterPro"/>
</dbReference>
<dbReference type="InterPro" id="IPR005255">
    <property type="entry name" value="PdxA_fam"/>
</dbReference>
<keyword evidence="4" id="KW-0520">NAD</keyword>
<dbReference type="RefSeq" id="WP_170036942.1">
    <property type="nucleotide sequence ID" value="NZ_PDJI01000001.1"/>
</dbReference>
<sequence length="333" mass="34704">MTLPIAITIGDPAGIGPELSLRVAADADFQPDVPVLLIGSAEVLQRVAGAVGLNVSVCVVADPSEAARKPGVAYVLDVPMDGVSTITPGQVTAANGAAAVAAIERSAELALASQILGTVSAPANKEAFNAAGHHYEGQTEIYAALTNTTAFHTLLIGGPLRVSLVSAHCSMLEAIRRVRADRVERIVGEMHEALRNGFGIATPRIGVAGLNPHAGENGVFGREEIDELAPAIARLRNRGIDVSDPLASDSLFAAHEAGRYDAVLAMYHDQGTIPLKRFGYVSYSAGLPITRTTAGHGTAFDIAWKGIANPELLSRATKIAVDLGTRRLATERA</sequence>
<dbReference type="PANTHER" id="PTHR30004:SF6">
    <property type="entry name" value="D-THREONATE 4-PHOSPHATE DEHYDROGENASE"/>
    <property type="match status" value="1"/>
</dbReference>
<dbReference type="GO" id="GO:0016491">
    <property type="term" value="F:oxidoreductase activity"/>
    <property type="evidence" value="ECO:0007669"/>
    <property type="project" value="UniProtKB-KW"/>
</dbReference>
<accession>A0A2A9F1P4</accession>
<dbReference type="SUPFAM" id="SSF53659">
    <property type="entry name" value="Isocitrate/Isopropylmalate dehydrogenase-like"/>
    <property type="match status" value="1"/>
</dbReference>
<proteinExistence type="inferred from homology"/>
<keyword evidence="2" id="KW-0479">Metal-binding</keyword>
<reference evidence="5 6" key="1">
    <citation type="submission" date="2017-10" db="EMBL/GenBank/DDBJ databases">
        <title>Sequencing the genomes of 1000 actinobacteria strains.</title>
        <authorList>
            <person name="Klenk H.-P."/>
        </authorList>
    </citation>
    <scope>NUCLEOTIDE SEQUENCE [LARGE SCALE GENOMIC DNA]</scope>
    <source>
        <strain evidence="5 6">DSM 21838</strain>
    </source>
</reference>
<keyword evidence="3" id="KW-0560">Oxidoreductase</keyword>
<evidence type="ECO:0000256" key="2">
    <source>
        <dbReference type="ARBA" id="ARBA00022723"/>
    </source>
</evidence>
<gene>
    <name evidence="5" type="ORF">ATJ97_0006</name>
</gene>
<evidence type="ECO:0000256" key="1">
    <source>
        <dbReference type="ARBA" id="ARBA00009464"/>
    </source>
</evidence>
<comment type="caution">
    <text evidence="5">The sequence shown here is derived from an EMBL/GenBank/DDBJ whole genome shotgun (WGS) entry which is preliminary data.</text>
</comment>
<organism evidence="5 6">
    <name type="scientific">Georgenia soli</name>
    <dbReference type="NCBI Taxonomy" id="638953"/>
    <lineage>
        <taxon>Bacteria</taxon>
        <taxon>Bacillati</taxon>
        <taxon>Actinomycetota</taxon>
        <taxon>Actinomycetes</taxon>
        <taxon>Micrococcales</taxon>
        <taxon>Bogoriellaceae</taxon>
        <taxon>Georgenia</taxon>
    </lineage>
</organism>
<evidence type="ECO:0000256" key="3">
    <source>
        <dbReference type="ARBA" id="ARBA00023002"/>
    </source>
</evidence>
<dbReference type="PANTHER" id="PTHR30004">
    <property type="entry name" value="4-HYDROXYTHREONINE-4-PHOSPHATE DEHYDROGENASE"/>
    <property type="match status" value="1"/>
</dbReference>